<gene>
    <name evidence="3" type="ORF">CQW49_02215</name>
</gene>
<dbReference type="PROSITE" id="PS51318">
    <property type="entry name" value="TAT"/>
    <property type="match status" value="1"/>
</dbReference>
<keyword evidence="3" id="KW-0560">Oxidoreductase</keyword>
<dbReference type="InterPro" id="IPR000627">
    <property type="entry name" value="Intradiol_dOase_C"/>
</dbReference>
<feature type="domain" description="Intradiol ring-cleavage dioxygenases" evidence="2">
    <location>
        <begin position="70"/>
        <end position="176"/>
    </location>
</feature>
<dbReference type="KEGG" id="mtw:CQW49_02215"/>
<dbReference type="STRING" id="595536.GCA_000178815_00502"/>
<dbReference type="InterPro" id="IPR006311">
    <property type="entry name" value="TAT_signal"/>
</dbReference>
<dbReference type="InterPro" id="IPR015889">
    <property type="entry name" value="Intradiol_dOase_core"/>
</dbReference>
<evidence type="ECO:0000313" key="3">
    <source>
        <dbReference type="EMBL" id="ATQ66840.1"/>
    </source>
</evidence>
<dbReference type="CDD" id="cd03457">
    <property type="entry name" value="intradiol_dioxygenase_like"/>
    <property type="match status" value="1"/>
</dbReference>
<evidence type="ECO:0000256" key="1">
    <source>
        <dbReference type="SAM" id="MobiDB-lite"/>
    </source>
</evidence>
<proteinExistence type="predicted"/>
<organism evidence="3 4">
    <name type="scientific">Methylosinus trichosporium (strain ATCC 35070 / NCIMB 11131 / UNIQEM 75 / OB3b)</name>
    <dbReference type="NCBI Taxonomy" id="595536"/>
    <lineage>
        <taxon>Bacteria</taxon>
        <taxon>Pseudomonadati</taxon>
        <taxon>Pseudomonadota</taxon>
        <taxon>Alphaproteobacteria</taxon>
        <taxon>Hyphomicrobiales</taxon>
        <taxon>Methylocystaceae</taxon>
        <taxon>Methylosinus</taxon>
    </lineage>
</organism>
<dbReference type="SUPFAM" id="SSF49482">
    <property type="entry name" value="Aromatic compound dioxygenase"/>
    <property type="match status" value="1"/>
</dbReference>
<accession>A0A2D2CVT6</accession>
<dbReference type="GO" id="GO:0016702">
    <property type="term" value="F:oxidoreductase activity, acting on single donors with incorporation of molecular oxygen, incorporation of two atoms of oxygen"/>
    <property type="evidence" value="ECO:0007669"/>
    <property type="project" value="InterPro"/>
</dbReference>
<dbReference type="PANTHER" id="PTHR34315:SF1">
    <property type="entry name" value="INTRADIOL RING-CLEAVAGE DIOXYGENASES DOMAIN-CONTAINING PROTEIN-RELATED"/>
    <property type="match status" value="1"/>
</dbReference>
<feature type="region of interest" description="Disordered" evidence="1">
    <location>
        <begin position="240"/>
        <end position="407"/>
    </location>
</feature>
<keyword evidence="3" id="KW-0223">Dioxygenase</keyword>
<name>A0A2D2CVT6_METT3</name>
<protein>
    <submittedName>
        <fullName evidence="3">Intradiol ring-cleavage dioxygenase</fullName>
    </submittedName>
</protein>
<dbReference type="AlphaFoldDB" id="A0A2D2CVT6"/>
<sequence length="407" mass="40862">MLATFQTTGDQMRVPLLPTRRRLIAGGLGGVAAAALPHPAAAAPDVPFTAAAVEGPFYLDLSLARAEIAEGRPGVPLEIALTIRDQTGAAFEGARVDVWHCDAQGRYSGFPGQGDGGEIDTRGETFLRGTQSAGADGVARFATVYPGWYPGRTAHIHFKVIDGPTTRLTSQLFLPDALSEYLYTNVPTYERGRLRDTLNATDGVALAAGETVHGDIRETERAYVLSLTVKVDRGAVRSAELPGRAPLPGSVELPAGGPPPGPDGCFTGGPPPVWGESPTGGPPPGPGGRFAGGPRPGWGASPADGPIPGPHAHIAGGPPPGRGGFPAGGPPPGPGGRFAGGPPPMGWGGSPAGGPPPGPNGRFAGGPPPGWGGVPAGAGGPPPFGSIPGAPPPHGAERVRKIVPKAG</sequence>
<dbReference type="Gene3D" id="2.60.130.10">
    <property type="entry name" value="Aromatic compound dioxygenase"/>
    <property type="match status" value="1"/>
</dbReference>
<dbReference type="EMBL" id="CP023737">
    <property type="protein sequence ID" value="ATQ66840.1"/>
    <property type="molecule type" value="Genomic_DNA"/>
</dbReference>
<dbReference type="PANTHER" id="PTHR34315">
    <property type="match status" value="1"/>
</dbReference>
<evidence type="ECO:0000259" key="2">
    <source>
        <dbReference type="Pfam" id="PF00775"/>
    </source>
</evidence>
<dbReference type="Pfam" id="PF00775">
    <property type="entry name" value="Dioxygenase_C"/>
    <property type="match status" value="1"/>
</dbReference>
<keyword evidence="4" id="KW-1185">Reference proteome</keyword>
<feature type="compositionally biased region" description="Gly residues" evidence="1">
    <location>
        <begin position="287"/>
        <end position="296"/>
    </location>
</feature>
<evidence type="ECO:0000313" key="4">
    <source>
        <dbReference type="Proteomes" id="UP000230709"/>
    </source>
</evidence>
<dbReference type="GO" id="GO:0008199">
    <property type="term" value="F:ferric iron binding"/>
    <property type="evidence" value="ECO:0007669"/>
    <property type="project" value="InterPro"/>
</dbReference>
<dbReference type="Proteomes" id="UP000230709">
    <property type="component" value="Chromosome"/>
</dbReference>
<feature type="compositionally biased region" description="Pro residues" evidence="1">
    <location>
        <begin position="380"/>
        <end position="394"/>
    </location>
</feature>
<reference evidence="4" key="1">
    <citation type="submission" date="2017-10" db="EMBL/GenBank/DDBJ databases">
        <title>Completed PacBio SMRT sequence of Methylosinus trichosporium OB3b reveals presence of a third large plasmid.</title>
        <authorList>
            <person name="Charles T.C."/>
            <person name="Lynch M.D.J."/>
            <person name="Heil J.R."/>
            <person name="Cheng J."/>
        </authorList>
    </citation>
    <scope>NUCLEOTIDE SEQUENCE [LARGE SCALE GENOMIC DNA]</scope>
    <source>
        <strain evidence="4">OB3b</strain>
    </source>
</reference>